<dbReference type="RefSeq" id="WP_091985184.1">
    <property type="nucleotide sequence ID" value="NZ_FOLO01000022.1"/>
</dbReference>
<sequence>MIQTLSNIANSHFTNIFIALFLTGTSLYQIYTQLQTDSHQIGAHHGVALYGLVLLIKEFLNMLQTTDKAITHIKESE</sequence>
<feature type="transmembrane region" description="Helical" evidence="1">
    <location>
        <begin position="43"/>
        <end position="60"/>
    </location>
</feature>
<feature type="transmembrane region" description="Helical" evidence="1">
    <location>
        <begin position="12"/>
        <end position="31"/>
    </location>
</feature>
<proteinExistence type="predicted"/>
<gene>
    <name evidence="2" type="ORF">SAMN02745724_02861</name>
</gene>
<accession>A0A1I1MXE0</accession>
<keyword evidence="1" id="KW-0472">Membrane</keyword>
<evidence type="ECO:0000313" key="2">
    <source>
        <dbReference type="EMBL" id="SFC90029.1"/>
    </source>
</evidence>
<dbReference type="Proteomes" id="UP000198862">
    <property type="component" value="Unassembled WGS sequence"/>
</dbReference>
<dbReference type="EMBL" id="FOLO01000022">
    <property type="protein sequence ID" value="SFC90029.1"/>
    <property type="molecule type" value="Genomic_DNA"/>
</dbReference>
<protein>
    <submittedName>
        <fullName evidence="2">Uncharacterized protein</fullName>
    </submittedName>
</protein>
<evidence type="ECO:0000256" key="1">
    <source>
        <dbReference type="SAM" id="Phobius"/>
    </source>
</evidence>
<name>A0A1I1MXE0_9GAMM</name>
<dbReference type="OrthoDB" id="6199433at2"/>
<dbReference type="STRING" id="1123010.SAMN02745724_02861"/>
<reference evidence="2 3" key="1">
    <citation type="submission" date="2016-10" db="EMBL/GenBank/DDBJ databases">
        <authorList>
            <person name="de Groot N.N."/>
        </authorList>
    </citation>
    <scope>NUCLEOTIDE SEQUENCE [LARGE SCALE GENOMIC DNA]</scope>
    <source>
        <strain evidence="2 3">DSM 6059</strain>
    </source>
</reference>
<keyword evidence="1" id="KW-0812">Transmembrane</keyword>
<keyword evidence="3" id="KW-1185">Reference proteome</keyword>
<evidence type="ECO:0000313" key="3">
    <source>
        <dbReference type="Proteomes" id="UP000198862"/>
    </source>
</evidence>
<dbReference type="AlphaFoldDB" id="A0A1I1MXE0"/>
<organism evidence="2 3">
    <name type="scientific">Pseudoalteromonas denitrificans DSM 6059</name>
    <dbReference type="NCBI Taxonomy" id="1123010"/>
    <lineage>
        <taxon>Bacteria</taxon>
        <taxon>Pseudomonadati</taxon>
        <taxon>Pseudomonadota</taxon>
        <taxon>Gammaproteobacteria</taxon>
        <taxon>Alteromonadales</taxon>
        <taxon>Pseudoalteromonadaceae</taxon>
        <taxon>Pseudoalteromonas</taxon>
    </lineage>
</organism>
<keyword evidence="1" id="KW-1133">Transmembrane helix</keyword>